<feature type="transmembrane region" description="Helical" evidence="8">
    <location>
        <begin position="132"/>
        <end position="153"/>
    </location>
</feature>
<dbReference type="Proteomes" id="UP000059113">
    <property type="component" value="Chromosome"/>
</dbReference>
<evidence type="ECO:0000256" key="8">
    <source>
        <dbReference type="SAM" id="Phobius"/>
    </source>
</evidence>
<evidence type="ECO:0000313" key="11">
    <source>
        <dbReference type="Proteomes" id="UP000059113"/>
    </source>
</evidence>
<dbReference type="GO" id="GO:0000271">
    <property type="term" value="P:polysaccharide biosynthetic process"/>
    <property type="evidence" value="ECO:0007669"/>
    <property type="project" value="UniProtKB-KW"/>
</dbReference>
<dbReference type="AlphaFoldDB" id="A0A0H4VJ98"/>
<reference evidence="10 11" key="1">
    <citation type="journal article" date="2015" name="Int. J. Syst. Evol. Microbiol.">
        <title>Erythrobacter atlanticus sp. nov., a bacterium from ocean sediment able to degrade polycyclic aromatic hydrocarbons.</title>
        <authorList>
            <person name="Zhuang L."/>
            <person name="Liu Y."/>
            <person name="Wang L."/>
            <person name="Wang W."/>
            <person name="Shao Z."/>
        </authorList>
    </citation>
    <scope>NUCLEOTIDE SEQUENCE [LARGE SCALE GENOMIC DNA]</scope>
    <source>
        <strain evidence="11">s21-N3</strain>
    </source>
</reference>
<dbReference type="GO" id="GO:0016780">
    <property type="term" value="F:phosphotransferase activity, for other substituted phosphate groups"/>
    <property type="evidence" value="ECO:0007669"/>
    <property type="project" value="TreeGrafter"/>
</dbReference>
<dbReference type="PANTHER" id="PTHR30576:SF0">
    <property type="entry name" value="UNDECAPRENYL-PHOSPHATE N-ACETYLGALACTOSAMINYL 1-PHOSPHATE TRANSFERASE-RELATED"/>
    <property type="match status" value="1"/>
</dbReference>
<evidence type="ECO:0000256" key="6">
    <source>
        <dbReference type="ARBA" id="ARBA00023136"/>
    </source>
</evidence>
<feature type="domain" description="Bacterial sugar transferase" evidence="9">
    <location>
        <begin position="309"/>
        <end position="495"/>
    </location>
</feature>
<dbReference type="OrthoDB" id="9808602at2"/>
<feature type="transmembrane region" description="Helical" evidence="8">
    <location>
        <begin position="101"/>
        <end position="120"/>
    </location>
</feature>
<comment type="subcellular location">
    <subcellularLocation>
        <location evidence="1">Membrane</location>
        <topology evidence="1">Multi-pass membrane protein</topology>
    </subcellularLocation>
</comment>
<sequence length="500" mass="55433">MAENVNLRIVEPESLDGRTDEAVEPLFFLFGDDISEENARDQRFSRAPENGLARSLATLRLRAYLALLLGDVVIILGSFYAVSVSFFGTLTNIARLESGMLSAYVILPLYLTIALYNGTYSRRSLTDWQFTSFKAIMALALSAALLNLLAFFVKSNADLSRFVFVTGIAMTGLGIVVMRVTAAKLIVRHFGPSPINKLVIHAGGPQFTLPHAYHIRAEQHGLAPDMEDPITLDRLSKYLRNMDEVIVSCEEGQRAAWSEVLKGTGVHGEVVHLLSREIGALGVVHHDDAGISALKVSAGQLGMRARAAKRLFDLAVSGAALVLLAPVMLLTALFIKLEDGGPVFFIQRRMGRGNEFFNILKFRSMRIGDADGNRSASKEDERVTRIGRFIRKTSIDELPQLLNVLRGDMSIVGPRPHALGSRAGNKLFWQVERRYWQRHGLRPGITGLAQVRGHRGATDTEEHLSDRLLSDLEYIHGWSLWHDIAIVFATARVLIHDRAF</sequence>
<reference evidence="11" key="2">
    <citation type="submission" date="2015-04" db="EMBL/GenBank/DDBJ databases">
        <title>The complete genome sequence of Erythrobacter sp. s21-N3.</title>
        <authorList>
            <person name="Zhuang L."/>
            <person name="Liu Y."/>
            <person name="Shao Z."/>
        </authorList>
    </citation>
    <scope>NUCLEOTIDE SEQUENCE [LARGE SCALE GENOMIC DNA]</scope>
    <source>
        <strain evidence="11">s21-N3</strain>
    </source>
</reference>
<evidence type="ECO:0000256" key="5">
    <source>
        <dbReference type="ARBA" id="ARBA00022989"/>
    </source>
</evidence>
<dbReference type="GO" id="GO:0016020">
    <property type="term" value="C:membrane"/>
    <property type="evidence" value="ECO:0007669"/>
    <property type="project" value="UniProtKB-SubCell"/>
</dbReference>
<accession>A0A0H4VJ98</accession>
<keyword evidence="4 8" id="KW-0812">Transmembrane</keyword>
<keyword evidence="7" id="KW-0270">Exopolysaccharide synthesis</keyword>
<keyword evidence="3 10" id="KW-0808">Transferase</keyword>
<dbReference type="NCBIfam" id="TIGR03025">
    <property type="entry name" value="EPS_sugtrans"/>
    <property type="match status" value="1"/>
</dbReference>
<dbReference type="RefSeq" id="WP_082863676.1">
    <property type="nucleotide sequence ID" value="NZ_CP011310.1"/>
</dbReference>
<feature type="transmembrane region" description="Helical" evidence="8">
    <location>
        <begin position="63"/>
        <end position="81"/>
    </location>
</feature>
<keyword evidence="5 8" id="KW-1133">Transmembrane helix</keyword>
<organism evidence="10 11">
    <name type="scientific">Aurantiacibacter atlanticus</name>
    <dbReference type="NCBI Taxonomy" id="1648404"/>
    <lineage>
        <taxon>Bacteria</taxon>
        <taxon>Pseudomonadati</taxon>
        <taxon>Pseudomonadota</taxon>
        <taxon>Alphaproteobacteria</taxon>
        <taxon>Sphingomonadales</taxon>
        <taxon>Erythrobacteraceae</taxon>
        <taxon>Aurantiacibacter</taxon>
    </lineage>
</organism>
<name>A0A0H4VJ98_9SPHN</name>
<evidence type="ECO:0000256" key="1">
    <source>
        <dbReference type="ARBA" id="ARBA00004141"/>
    </source>
</evidence>
<gene>
    <name evidence="10" type="ORF">CP97_01470</name>
</gene>
<protein>
    <submittedName>
        <fullName evidence="10">Putative glycosyl transferase</fullName>
    </submittedName>
</protein>
<dbReference type="InterPro" id="IPR017475">
    <property type="entry name" value="EPS_sugar_tfrase"/>
</dbReference>
<dbReference type="STRING" id="1648404.CP97_01470"/>
<keyword evidence="6 8" id="KW-0472">Membrane</keyword>
<proteinExistence type="inferred from homology"/>
<dbReference type="EMBL" id="CP011310">
    <property type="protein sequence ID" value="AKQ43044.2"/>
    <property type="molecule type" value="Genomic_DNA"/>
</dbReference>
<feature type="transmembrane region" description="Helical" evidence="8">
    <location>
        <begin position="159"/>
        <end position="178"/>
    </location>
</feature>
<comment type="similarity">
    <text evidence="2">Belongs to the bacterial sugar transferase family.</text>
</comment>
<evidence type="ECO:0000256" key="4">
    <source>
        <dbReference type="ARBA" id="ARBA00022692"/>
    </source>
</evidence>
<keyword evidence="11" id="KW-1185">Reference proteome</keyword>
<evidence type="ECO:0000313" key="10">
    <source>
        <dbReference type="EMBL" id="AKQ43044.2"/>
    </source>
</evidence>
<feature type="transmembrane region" description="Helical" evidence="8">
    <location>
        <begin position="311"/>
        <end position="335"/>
    </location>
</feature>
<evidence type="ECO:0000259" key="9">
    <source>
        <dbReference type="Pfam" id="PF02397"/>
    </source>
</evidence>
<evidence type="ECO:0000256" key="2">
    <source>
        <dbReference type="ARBA" id="ARBA00006464"/>
    </source>
</evidence>
<evidence type="ECO:0000256" key="3">
    <source>
        <dbReference type="ARBA" id="ARBA00022679"/>
    </source>
</evidence>
<dbReference type="InterPro" id="IPR003362">
    <property type="entry name" value="Bact_transf"/>
</dbReference>
<evidence type="ECO:0000256" key="7">
    <source>
        <dbReference type="ARBA" id="ARBA00023169"/>
    </source>
</evidence>
<dbReference type="PANTHER" id="PTHR30576">
    <property type="entry name" value="COLANIC BIOSYNTHESIS UDP-GLUCOSE LIPID CARRIER TRANSFERASE"/>
    <property type="match status" value="1"/>
</dbReference>
<dbReference type="Pfam" id="PF02397">
    <property type="entry name" value="Bac_transf"/>
    <property type="match status" value="1"/>
</dbReference>
<dbReference type="KEGG" id="ery:CP97_01470"/>